<comment type="caution">
    <text evidence="2">The sequence shown here is derived from an EMBL/GenBank/DDBJ whole genome shotgun (WGS) entry which is preliminary data.</text>
</comment>
<proteinExistence type="predicted"/>
<keyword evidence="1" id="KW-0732">Signal</keyword>
<organism evidence="2 3">
    <name type="scientific">Zavarzinia compransoris</name>
    <dbReference type="NCBI Taxonomy" id="1264899"/>
    <lineage>
        <taxon>Bacteria</taxon>
        <taxon>Pseudomonadati</taxon>
        <taxon>Pseudomonadota</taxon>
        <taxon>Alphaproteobacteria</taxon>
        <taxon>Rhodospirillales</taxon>
        <taxon>Zavarziniaceae</taxon>
        <taxon>Zavarzinia</taxon>
    </lineage>
</organism>
<keyword evidence="3" id="KW-1185">Reference proteome</keyword>
<dbReference type="Proteomes" id="UP000246077">
    <property type="component" value="Unassembled WGS sequence"/>
</dbReference>
<accession>A0A317EFM3</accession>
<gene>
    <name evidence="2" type="ORF">DKG75_05435</name>
</gene>
<evidence type="ECO:0000256" key="1">
    <source>
        <dbReference type="SAM" id="SignalP"/>
    </source>
</evidence>
<dbReference type="OrthoDB" id="6708942at2"/>
<dbReference type="EMBL" id="QGLF01000001">
    <property type="protein sequence ID" value="PWR23985.1"/>
    <property type="molecule type" value="Genomic_DNA"/>
</dbReference>
<feature type="signal peptide" evidence="1">
    <location>
        <begin position="1"/>
        <end position="22"/>
    </location>
</feature>
<feature type="chain" id="PRO_5016396234" evidence="1">
    <location>
        <begin position="23"/>
        <end position="127"/>
    </location>
</feature>
<dbReference type="AlphaFoldDB" id="A0A317EFM3"/>
<sequence>MIRLLRLVASLLRLGTRPAATAAPVRPPSLPLPAIAFAYPWIALTDGAARALFDRELRLELVPGHPLHGIGATAIGRVDGEDDILFALDDGRLAVVHLTFIGKPEQSPAWPRCTLFATAAAFEAAQR</sequence>
<dbReference type="RefSeq" id="WP_109920016.1">
    <property type="nucleotide sequence ID" value="NZ_QGLF01000001.1"/>
</dbReference>
<evidence type="ECO:0000313" key="3">
    <source>
        <dbReference type="Proteomes" id="UP000246077"/>
    </source>
</evidence>
<protein>
    <submittedName>
        <fullName evidence="2">Uncharacterized protein</fullName>
    </submittedName>
</protein>
<evidence type="ECO:0000313" key="2">
    <source>
        <dbReference type="EMBL" id="PWR23985.1"/>
    </source>
</evidence>
<name>A0A317EFM3_9PROT</name>
<reference evidence="3" key="1">
    <citation type="submission" date="2018-05" db="EMBL/GenBank/DDBJ databases">
        <title>Zavarzinia sp. HR-AS.</title>
        <authorList>
            <person name="Lee Y."/>
            <person name="Jeon C.O."/>
        </authorList>
    </citation>
    <scope>NUCLEOTIDE SEQUENCE [LARGE SCALE GENOMIC DNA]</scope>
    <source>
        <strain evidence="3">DSM 1231</strain>
    </source>
</reference>